<keyword evidence="2" id="KW-0560">Oxidoreductase</keyword>
<evidence type="ECO:0000259" key="3">
    <source>
        <dbReference type="Pfam" id="PF00171"/>
    </source>
</evidence>
<dbReference type="SUPFAM" id="SSF53720">
    <property type="entry name" value="ALDH-like"/>
    <property type="match status" value="1"/>
</dbReference>
<dbReference type="Pfam" id="PF00171">
    <property type="entry name" value="Aldedh"/>
    <property type="match status" value="1"/>
</dbReference>
<dbReference type="InterPro" id="IPR016161">
    <property type="entry name" value="Ald_DH/histidinol_DH"/>
</dbReference>
<keyword evidence="5" id="KW-1185">Reference proteome</keyword>
<feature type="non-terminal residue" evidence="4">
    <location>
        <position position="118"/>
    </location>
</feature>
<dbReference type="InterPro" id="IPR051020">
    <property type="entry name" value="ALDH-related_metabolic_enz"/>
</dbReference>
<evidence type="ECO:0000256" key="1">
    <source>
        <dbReference type="ARBA" id="ARBA00009986"/>
    </source>
</evidence>
<proteinExistence type="inferred from homology"/>
<dbReference type="Gene3D" id="3.40.605.10">
    <property type="entry name" value="Aldehyde Dehydrogenase, Chain A, domain 1"/>
    <property type="match status" value="1"/>
</dbReference>
<feature type="domain" description="Aldehyde dehydrogenase" evidence="3">
    <location>
        <begin position="17"/>
        <end position="116"/>
    </location>
</feature>
<reference evidence="5" key="1">
    <citation type="journal article" date="2019" name="Int. J. Syst. Evol. Microbiol.">
        <title>The Global Catalogue of Microorganisms (GCM) 10K type strain sequencing project: providing services to taxonomists for standard genome sequencing and annotation.</title>
        <authorList>
            <consortium name="The Broad Institute Genomics Platform"/>
            <consortium name="The Broad Institute Genome Sequencing Center for Infectious Disease"/>
            <person name="Wu L."/>
            <person name="Ma J."/>
        </authorList>
    </citation>
    <scope>NUCLEOTIDE SEQUENCE [LARGE SCALE GENOMIC DNA]</scope>
    <source>
        <strain evidence="5">JCM 32148</strain>
    </source>
</reference>
<dbReference type="Proteomes" id="UP001597053">
    <property type="component" value="Unassembled WGS sequence"/>
</dbReference>
<evidence type="ECO:0000256" key="2">
    <source>
        <dbReference type="ARBA" id="ARBA00023002"/>
    </source>
</evidence>
<dbReference type="PANTHER" id="PTHR42991:SF1">
    <property type="entry name" value="ALDEHYDE DEHYDROGENASE"/>
    <property type="match status" value="1"/>
</dbReference>
<name>A0ABW3AA91_9ACTN</name>
<gene>
    <name evidence="4" type="ORF">ACFQZ8_27440</name>
</gene>
<accession>A0ABW3AA91</accession>
<dbReference type="PANTHER" id="PTHR42991">
    <property type="entry name" value="ALDEHYDE DEHYDROGENASE"/>
    <property type="match status" value="1"/>
</dbReference>
<protein>
    <submittedName>
        <fullName evidence="4">Aldehyde dehydrogenase family protein</fullName>
    </submittedName>
</protein>
<evidence type="ECO:0000313" key="4">
    <source>
        <dbReference type="EMBL" id="MFD0787655.1"/>
    </source>
</evidence>
<evidence type="ECO:0000313" key="5">
    <source>
        <dbReference type="Proteomes" id="UP001597053"/>
    </source>
</evidence>
<dbReference type="EMBL" id="JBHTHM010002156">
    <property type="protein sequence ID" value="MFD0787655.1"/>
    <property type="molecule type" value="Genomic_DNA"/>
</dbReference>
<sequence>MESRAFYVAGRPAHGESDLTVHHPYHGRVVGRTTVATPDQVEAAVAAATEVAAEAAALPAHVRAGALDHVSRRLTERADEVARLITAENGKPLKWARAEVARAVATFRWAAEEARRFS</sequence>
<comment type="similarity">
    <text evidence="1">Belongs to the aldehyde dehydrogenase family.</text>
</comment>
<comment type="caution">
    <text evidence="4">The sequence shown here is derived from an EMBL/GenBank/DDBJ whole genome shotgun (WGS) entry which is preliminary data.</text>
</comment>
<organism evidence="4 5">
    <name type="scientific">Micromonospora azadirachtae</name>
    <dbReference type="NCBI Taxonomy" id="1970735"/>
    <lineage>
        <taxon>Bacteria</taxon>
        <taxon>Bacillati</taxon>
        <taxon>Actinomycetota</taxon>
        <taxon>Actinomycetes</taxon>
        <taxon>Micromonosporales</taxon>
        <taxon>Micromonosporaceae</taxon>
        <taxon>Micromonospora</taxon>
    </lineage>
</organism>
<dbReference type="InterPro" id="IPR016162">
    <property type="entry name" value="Ald_DH_N"/>
</dbReference>
<dbReference type="InterPro" id="IPR015590">
    <property type="entry name" value="Aldehyde_DH_dom"/>
</dbReference>